<dbReference type="PANTHER" id="PTHR33055:SF3">
    <property type="entry name" value="PUTATIVE TRANSPOSASE FOR IS117-RELATED"/>
    <property type="match status" value="1"/>
</dbReference>
<dbReference type="GO" id="GO:0004803">
    <property type="term" value="F:transposase activity"/>
    <property type="evidence" value="ECO:0007669"/>
    <property type="project" value="InterPro"/>
</dbReference>
<reference evidence="3" key="1">
    <citation type="submission" date="2019-03" db="EMBL/GenBank/DDBJ databases">
        <title>Single cell metagenomics reveals metabolic interactions within the superorganism composed of flagellate Streblomastix strix and complex community of Bacteroidetes bacteria on its surface.</title>
        <authorList>
            <person name="Treitli S.C."/>
            <person name="Kolisko M."/>
            <person name="Husnik F."/>
            <person name="Keeling P."/>
            <person name="Hampl V."/>
        </authorList>
    </citation>
    <scope>NUCLEOTIDE SEQUENCE</scope>
    <source>
        <strain evidence="3">STM</strain>
    </source>
</reference>
<gene>
    <name evidence="3" type="ORF">EZS27_031086</name>
</gene>
<evidence type="ECO:0000313" key="3">
    <source>
        <dbReference type="EMBL" id="KAA6318967.1"/>
    </source>
</evidence>
<feature type="domain" description="Transposase IS116/IS110/IS902 C-terminal" evidence="2">
    <location>
        <begin position="79"/>
        <end position="149"/>
    </location>
</feature>
<feature type="coiled-coil region" evidence="1">
    <location>
        <begin position="36"/>
        <end position="70"/>
    </location>
</feature>
<protein>
    <recommendedName>
        <fullName evidence="2">Transposase IS116/IS110/IS902 C-terminal domain-containing protein</fullName>
    </recommendedName>
</protein>
<sequence length="171" mass="19312">QNIASLKPLLSERDMYVSDTCKYQGPLTDQQRFMSKENYACKSKRLKRQIKELELSISEIEQAIEGLIRSDATLAHQHKLLCSIDGVGKQVVVKMIVETNAFKDFKHARQFCSHAGVAPFRYDWGTSIRSKSKVSQRCGQKHKSTFTLGCIIGCHAKRGRRTASVLHPKSS</sequence>
<dbReference type="GO" id="GO:0006313">
    <property type="term" value="P:DNA transposition"/>
    <property type="evidence" value="ECO:0007669"/>
    <property type="project" value="InterPro"/>
</dbReference>
<keyword evidence="1" id="KW-0175">Coiled coil</keyword>
<comment type="caution">
    <text evidence="3">The sequence shown here is derived from an EMBL/GenBank/DDBJ whole genome shotgun (WGS) entry which is preliminary data.</text>
</comment>
<evidence type="ECO:0000259" key="2">
    <source>
        <dbReference type="Pfam" id="PF02371"/>
    </source>
</evidence>
<accession>A0A5J4QBC5</accession>
<evidence type="ECO:0000256" key="1">
    <source>
        <dbReference type="SAM" id="Coils"/>
    </source>
</evidence>
<proteinExistence type="predicted"/>
<dbReference type="EMBL" id="SNRY01004032">
    <property type="protein sequence ID" value="KAA6318967.1"/>
    <property type="molecule type" value="Genomic_DNA"/>
</dbReference>
<feature type="non-terminal residue" evidence="3">
    <location>
        <position position="1"/>
    </location>
</feature>
<dbReference type="InterPro" id="IPR047650">
    <property type="entry name" value="Transpos_IS110"/>
</dbReference>
<organism evidence="3">
    <name type="scientific">termite gut metagenome</name>
    <dbReference type="NCBI Taxonomy" id="433724"/>
    <lineage>
        <taxon>unclassified sequences</taxon>
        <taxon>metagenomes</taxon>
        <taxon>organismal metagenomes</taxon>
    </lineage>
</organism>
<name>A0A5J4QBC5_9ZZZZ</name>
<dbReference type="GO" id="GO:0003677">
    <property type="term" value="F:DNA binding"/>
    <property type="evidence" value="ECO:0007669"/>
    <property type="project" value="InterPro"/>
</dbReference>
<dbReference type="Pfam" id="PF02371">
    <property type="entry name" value="Transposase_20"/>
    <property type="match status" value="1"/>
</dbReference>
<dbReference type="PANTHER" id="PTHR33055">
    <property type="entry name" value="TRANSPOSASE FOR INSERTION SEQUENCE ELEMENT IS1111A"/>
    <property type="match status" value="1"/>
</dbReference>
<dbReference type="InterPro" id="IPR003346">
    <property type="entry name" value="Transposase_20"/>
</dbReference>
<dbReference type="AlphaFoldDB" id="A0A5J4QBC5"/>